<proteinExistence type="predicted"/>
<dbReference type="Gene3D" id="3.40.50.1820">
    <property type="entry name" value="alpha/beta hydrolase"/>
    <property type="match status" value="1"/>
</dbReference>
<accession>A0A1M5WXL8</accession>
<evidence type="ECO:0000313" key="2">
    <source>
        <dbReference type="EMBL" id="SHH91904.1"/>
    </source>
</evidence>
<dbReference type="InterPro" id="IPR050266">
    <property type="entry name" value="AB_hydrolase_sf"/>
</dbReference>
<dbReference type="PANTHER" id="PTHR43798">
    <property type="entry name" value="MONOACYLGLYCEROL LIPASE"/>
    <property type="match status" value="1"/>
</dbReference>
<dbReference type="RefSeq" id="WP_079605161.1">
    <property type="nucleotide sequence ID" value="NZ_LT670817.1"/>
</dbReference>
<dbReference type="GO" id="GO:0047372">
    <property type="term" value="F:monoacylglycerol lipase activity"/>
    <property type="evidence" value="ECO:0007669"/>
    <property type="project" value="TreeGrafter"/>
</dbReference>
<dbReference type="InterPro" id="IPR000639">
    <property type="entry name" value="Epox_hydrolase-like"/>
</dbReference>
<name>A0A1M5WXL8_9BRAD</name>
<gene>
    <name evidence="2" type="ORF">SAMN05443248_6849</name>
</gene>
<sequence>MPDLADLYPGYASKWINTTSGRIFARVGGKGPPLLLLHGFSETHVMWHRVAPQLADTFTLIIADLPGYGWSDMPESDKDHTPYTKRAMAQTMVEAMEQLGHVHFALAGHDRGGRVAYRLALDHPGRLSRLAVLDILPTYNYWERMNRLYALKIYHWTFLAQPHPLPETLISGNPDFFLRFKMASQTKSKNLDAIDPRALEHYLAAFRDPSRVHAMCEDYRAGAYADFEIDKKDHDAGKQITIPMLALWGDAGIASAAATPLDTWKTWATNVAGAPVDSGHFLTEENPDATAKALKEFFAAG</sequence>
<dbReference type="InterPro" id="IPR000073">
    <property type="entry name" value="AB_hydrolase_1"/>
</dbReference>
<reference evidence="2 3" key="1">
    <citation type="submission" date="2016-11" db="EMBL/GenBank/DDBJ databases">
        <authorList>
            <person name="Jaros S."/>
            <person name="Januszkiewicz K."/>
            <person name="Wedrychowicz H."/>
        </authorList>
    </citation>
    <scope>NUCLEOTIDE SEQUENCE [LARGE SCALE GENOMIC DNA]</scope>
    <source>
        <strain evidence="2 3">GAS138</strain>
    </source>
</reference>
<organism evidence="2 3">
    <name type="scientific">Bradyrhizobium erythrophlei</name>
    <dbReference type="NCBI Taxonomy" id="1437360"/>
    <lineage>
        <taxon>Bacteria</taxon>
        <taxon>Pseudomonadati</taxon>
        <taxon>Pseudomonadota</taxon>
        <taxon>Alphaproteobacteria</taxon>
        <taxon>Hyphomicrobiales</taxon>
        <taxon>Nitrobacteraceae</taxon>
        <taxon>Bradyrhizobium</taxon>
    </lineage>
</organism>
<dbReference type="OrthoDB" id="9812774at2"/>
<dbReference type="Pfam" id="PF00561">
    <property type="entry name" value="Abhydrolase_1"/>
    <property type="match status" value="1"/>
</dbReference>
<dbReference type="PRINTS" id="PR00111">
    <property type="entry name" value="ABHYDROLASE"/>
</dbReference>
<dbReference type="AlphaFoldDB" id="A0A1M5WXL8"/>
<dbReference type="GO" id="GO:0046464">
    <property type="term" value="P:acylglycerol catabolic process"/>
    <property type="evidence" value="ECO:0007669"/>
    <property type="project" value="TreeGrafter"/>
</dbReference>
<dbReference type="PRINTS" id="PR00412">
    <property type="entry name" value="EPOXHYDRLASE"/>
</dbReference>
<protein>
    <submittedName>
        <fullName evidence="2">Haloacetate dehalogenase</fullName>
    </submittedName>
</protein>
<dbReference type="PANTHER" id="PTHR43798:SF33">
    <property type="entry name" value="HYDROLASE, PUTATIVE (AFU_ORTHOLOGUE AFUA_2G14860)-RELATED"/>
    <property type="match status" value="1"/>
</dbReference>
<feature type="domain" description="AB hydrolase-1" evidence="1">
    <location>
        <begin position="32"/>
        <end position="282"/>
    </location>
</feature>
<dbReference type="EMBL" id="LT670817">
    <property type="protein sequence ID" value="SHH91904.1"/>
    <property type="molecule type" value="Genomic_DNA"/>
</dbReference>
<evidence type="ECO:0000259" key="1">
    <source>
        <dbReference type="Pfam" id="PF00561"/>
    </source>
</evidence>
<dbReference type="InterPro" id="IPR029058">
    <property type="entry name" value="AB_hydrolase_fold"/>
</dbReference>
<evidence type="ECO:0000313" key="3">
    <source>
        <dbReference type="Proteomes" id="UP000189796"/>
    </source>
</evidence>
<dbReference type="Proteomes" id="UP000189796">
    <property type="component" value="Chromosome I"/>
</dbReference>
<dbReference type="SUPFAM" id="SSF53474">
    <property type="entry name" value="alpha/beta-Hydrolases"/>
    <property type="match status" value="1"/>
</dbReference>
<dbReference type="GO" id="GO:0016020">
    <property type="term" value="C:membrane"/>
    <property type="evidence" value="ECO:0007669"/>
    <property type="project" value="TreeGrafter"/>
</dbReference>